<feature type="domain" description="VPS9" evidence="8">
    <location>
        <begin position="782"/>
        <end position="922"/>
    </location>
</feature>
<dbReference type="GO" id="GO:0005085">
    <property type="term" value="F:guanyl-nucleotide exchange factor activity"/>
    <property type="evidence" value="ECO:0007669"/>
    <property type="project" value="UniProtKB-KW"/>
</dbReference>
<protein>
    <submittedName>
        <fullName evidence="9">Gtpase-activating protein and vps9 domain-containing protein</fullName>
    </submittedName>
</protein>
<dbReference type="InterPro" id="IPR001936">
    <property type="entry name" value="RasGAP_dom"/>
</dbReference>
<comment type="similarity">
    <text evidence="2">Belongs to the GAPVD1 family.</text>
</comment>
<sequence length="935" mass="109423">MKNLNQWILGIQKDLKGQTIRLSTEENTLKESRKKKEELSQKYLDNLVETLNMTTLMENFKPETIMNQAEEINSWKIAKFGFLRSPLTFVQLHEYQKLYQFIRENPIIFSSAILNSELSNNEVHDLVSTGIPSIFSHFGSDFEESLFLIFLNNCLKIRAKQCDSKNFHQFLIGNQFIFQLLTVYCKNSNSRKYKISALREPIFEVIQSTNLQFSLAQITSDTPTKRLSRKILSLCKNFVTGLTNKLKILPQGIRWIAYKIKKICQKNNFEQYKLILRDFIFHIFLNPAIIFPGKNLYQISKLFWKGHSSVQIIAQDLDLDSYLESFGKPDPSFISKLKDIKLGNDIDDEKIKLSSSLCKLSDIYQNHRILFRFSKKIKKGKIKDCNQFLDNELVKYTLKLGKPQLHLTEQEGMKYLVFTRKEKERKSKRTSSISTTESNEPIEFSSEKKEVIQNYQDIEVHFDNQNLREKEDEDSNSISNLNLNQNLSENLSENSTQNLSENESKSKNLFDINLTDPSESEHDIFKDTEQTVFNPKPLQNNKDVNFFKHSNSLNVISNYNKIHVKDKNKEIINLTNEEEKLKLALVSMPDILPEDGVTLIEILKTKSQIAQLSGSTSLSCLLESTLLILSTLPETIQKEGFESLLKNLQMDSSIETKLKKVLQEKYKNMEMISIYEERMERILQKSQGYKEFLSSIVAEYYLKKQRKKFQAMKDIIQKSVSVKHLTELTQKFFESIDQLVSQDQICSLFQGVEKKITHFIENYLLCQIYDEFFYPKFEKQLIQKDAEFSVKIIKMRRLITPQFLHIPPEIWDESYWYLPILEFSKIIKFKPPLLKVKVLTKCAQYIKNILLFRGWDNAGTDIILPIIIYLIIIANPPQFPSNMKFIEMFIDPNLLDTTTEYWWTNFKSGYLYLVNLDLSDIHNLQSFSEKKISNN</sequence>
<evidence type="ECO:0000256" key="4">
    <source>
        <dbReference type="ARBA" id="ARBA00022658"/>
    </source>
</evidence>
<name>A0A9Q0R7B7_ANAIG</name>
<proteinExistence type="inferred from homology"/>
<dbReference type="Proteomes" id="UP001149090">
    <property type="component" value="Unassembled WGS sequence"/>
</dbReference>
<dbReference type="Pfam" id="PF02204">
    <property type="entry name" value="VPS9"/>
    <property type="match status" value="1"/>
</dbReference>
<dbReference type="SMART" id="SM00167">
    <property type="entry name" value="VPS9"/>
    <property type="match status" value="1"/>
</dbReference>
<dbReference type="Gene3D" id="1.10.506.10">
    <property type="entry name" value="GTPase Activation - p120gap, domain 1"/>
    <property type="match status" value="2"/>
</dbReference>
<dbReference type="GO" id="GO:0006897">
    <property type="term" value="P:endocytosis"/>
    <property type="evidence" value="ECO:0007669"/>
    <property type="project" value="UniProtKB-KW"/>
</dbReference>
<feature type="domain" description="Ras-GAP" evidence="7">
    <location>
        <begin position="143"/>
        <end position="292"/>
    </location>
</feature>
<comment type="caution">
    <text evidence="9">The sequence shown here is derived from an EMBL/GenBank/DDBJ whole genome shotgun (WGS) entry which is preliminary data.</text>
</comment>
<keyword evidence="3" id="KW-0254">Endocytosis</keyword>
<evidence type="ECO:0000256" key="3">
    <source>
        <dbReference type="ARBA" id="ARBA00022583"/>
    </source>
</evidence>
<evidence type="ECO:0000259" key="8">
    <source>
        <dbReference type="PROSITE" id="PS51205"/>
    </source>
</evidence>
<dbReference type="EMBL" id="JAPDFW010000102">
    <property type="protein sequence ID" value="KAJ5069849.1"/>
    <property type="molecule type" value="Genomic_DNA"/>
</dbReference>
<dbReference type="PANTHER" id="PTHR23101:SF25">
    <property type="entry name" value="GTPASE-ACTIVATING PROTEIN AND VPS9 DOMAIN-CONTAINING PROTEIN 1"/>
    <property type="match status" value="1"/>
</dbReference>
<dbReference type="SUPFAM" id="SSF109993">
    <property type="entry name" value="VPS9 domain"/>
    <property type="match status" value="1"/>
</dbReference>
<dbReference type="PANTHER" id="PTHR23101">
    <property type="entry name" value="RAB GDP/GTP EXCHANGE FACTOR"/>
    <property type="match status" value="1"/>
</dbReference>
<dbReference type="InterPro" id="IPR045046">
    <property type="entry name" value="Vps9-like"/>
</dbReference>
<dbReference type="InterPro" id="IPR003123">
    <property type="entry name" value="VPS9"/>
</dbReference>
<evidence type="ECO:0000313" key="9">
    <source>
        <dbReference type="EMBL" id="KAJ5069849.1"/>
    </source>
</evidence>
<dbReference type="OrthoDB" id="10264848at2759"/>
<dbReference type="PROSITE" id="PS51205">
    <property type="entry name" value="VPS9"/>
    <property type="match status" value="1"/>
</dbReference>
<evidence type="ECO:0000256" key="5">
    <source>
        <dbReference type="ARBA" id="ARBA00023136"/>
    </source>
</evidence>
<dbReference type="Gene3D" id="1.20.1050.80">
    <property type="entry name" value="VPS9 domain"/>
    <property type="match status" value="1"/>
</dbReference>
<dbReference type="SUPFAM" id="SSF48350">
    <property type="entry name" value="GTPase activation domain, GAP"/>
    <property type="match status" value="1"/>
</dbReference>
<accession>A0A9Q0R7B7</accession>
<dbReference type="AlphaFoldDB" id="A0A9Q0R7B7"/>
<feature type="region of interest" description="Disordered" evidence="6">
    <location>
        <begin position="427"/>
        <end position="448"/>
    </location>
</feature>
<keyword evidence="4" id="KW-0344">Guanine-nucleotide releasing factor</keyword>
<keyword evidence="5" id="KW-0472">Membrane</keyword>
<evidence type="ECO:0000256" key="1">
    <source>
        <dbReference type="ARBA" id="ARBA00004170"/>
    </source>
</evidence>
<dbReference type="GO" id="GO:0031267">
    <property type="term" value="F:small GTPase binding"/>
    <property type="evidence" value="ECO:0007669"/>
    <property type="project" value="TreeGrafter"/>
</dbReference>
<evidence type="ECO:0000256" key="2">
    <source>
        <dbReference type="ARBA" id="ARBA00008489"/>
    </source>
</evidence>
<dbReference type="GO" id="GO:0005829">
    <property type="term" value="C:cytosol"/>
    <property type="evidence" value="ECO:0007669"/>
    <property type="project" value="TreeGrafter"/>
</dbReference>
<keyword evidence="10" id="KW-1185">Reference proteome</keyword>
<dbReference type="GO" id="GO:0016020">
    <property type="term" value="C:membrane"/>
    <property type="evidence" value="ECO:0007669"/>
    <property type="project" value="UniProtKB-SubCell"/>
</dbReference>
<dbReference type="InterPro" id="IPR008936">
    <property type="entry name" value="Rho_GTPase_activation_prot"/>
</dbReference>
<evidence type="ECO:0000259" key="7">
    <source>
        <dbReference type="PROSITE" id="PS50018"/>
    </source>
</evidence>
<evidence type="ECO:0000313" key="10">
    <source>
        <dbReference type="Proteomes" id="UP001149090"/>
    </source>
</evidence>
<reference evidence="9" key="1">
    <citation type="submission" date="2022-10" db="EMBL/GenBank/DDBJ databases">
        <title>Novel sulphate-reducing endosymbionts in the free-living metamonad Anaeramoeba.</title>
        <authorList>
            <person name="Jerlstrom-Hultqvist J."/>
            <person name="Cepicka I."/>
            <person name="Gallot-Lavallee L."/>
            <person name="Salas-Leiva D."/>
            <person name="Curtis B.A."/>
            <person name="Zahonova K."/>
            <person name="Pipaliya S."/>
            <person name="Dacks J."/>
            <person name="Roger A.J."/>
        </authorList>
    </citation>
    <scope>NUCLEOTIDE SEQUENCE</scope>
    <source>
        <strain evidence="9">BMAN</strain>
    </source>
</reference>
<dbReference type="PROSITE" id="PS50018">
    <property type="entry name" value="RAS_GTPASE_ACTIV_2"/>
    <property type="match status" value="1"/>
</dbReference>
<organism evidence="9 10">
    <name type="scientific">Anaeramoeba ignava</name>
    <name type="common">Anaerobic marine amoeba</name>
    <dbReference type="NCBI Taxonomy" id="1746090"/>
    <lineage>
        <taxon>Eukaryota</taxon>
        <taxon>Metamonada</taxon>
        <taxon>Anaeramoebidae</taxon>
        <taxon>Anaeramoeba</taxon>
    </lineage>
</organism>
<evidence type="ECO:0000256" key="6">
    <source>
        <dbReference type="SAM" id="MobiDB-lite"/>
    </source>
</evidence>
<gene>
    <name evidence="9" type="ORF">M0811_11511</name>
</gene>
<comment type="subcellular location">
    <subcellularLocation>
        <location evidence="1">Membrane</location>
        <topology evidence="1">Peripheral membrane protein</topology>
    </subcellularLocation>
</comment>
<dbReference type="InterPro" id="IPR037191">
    <property type="entry name" value="VPS9_dom_sf"/>
</dbReference>
<dbReference type="GO" id="GO:0030139">
    <property type="term" value="C:endocytic vesicle"/>
    <property type="evidence" value="ECO:0007669"/>
    <property type="project" value="TreeGrafter"/>
</dbReference>